<dbReference type="Proteomes" id="UP000176725">
    <property type="component" value="Unassembled WGS sequence"/>
</dbReference>
<accession>A0A1F8BL82</accession>
<name>A0A1F8BL82_9BACT</name>
<dbReference type="EMBL" id="MGHH01000007">
    <property type="protein sequence ID" value="OGM64826.1"/>
    <property type="molecule type" value="Genomic_DNA"/>
</dbReference>
<evidence type="ECO:0000313" key="1">
    <source>
        <dbReference type="EMBL" id="OGM64826.1"/>
    </source>
</evidence>
<proteinExistence type="predicted"/>
<gene>
    <name evidence="1" type="ORF">A2893_04200</name>
</gene>
<dbReference type="AlphaFoldDB" id="A0A1F8BL82"/>
<protein>
    <recommendedName>
        <fullName evidence="3">Nudix hydrolase domain-containing protein</fullName>
    </recommendedName>
</protein>
<evidence type="ECO:0008006" key="3">
    <source>
        <dbReference type="Google" id="ProtNLM"/>
    </source>
</evidence>
<organism evidence="1 2">
    <name type="scientific">Candidatus Woesebacteria bacterium RIFCSPLOWO2_01_FULL_39_25</name>
    <dbReference type="NCBI Taxonomy" id="1802521"/>
    <lineage>
        <taxon>Bacteria</taxon>
        <taxon>Candidatus Woeseibacteriota</taxon>
    </lineage>
</organism>
<comment type="caution">
    <text evidence="1">The sequence shown here is derived from an EMBL/GenBank/DDBJ whole genome shotgun (WGS) entry which is preliminary data.</text>
</comment>
<evidence type="ECO:0000313" key="2">
    <source>
        <dbReference type="Proteomes" id="UP000176725"/>
    </source>
</evidence>
<sequence length="315" mass="36286">MTLEYEDTTQETKGSSYYDPFVWAYFKLGSVDTVIRLHPQHGVSFAELHRELDKRGIIKLKGYNSGMKHAFYFFQEIVSSKLPIERLYKSMPPSLKEKVSFPTLHRIWQNLAFTDTPEEEIRRFGTMLVIQPEGNEDVVLVGRDVSPPNDKYGKKFGAWTFPMGFSSKGIPREGALRIFQQEVATPWAVNGFLSARGSLMGLILPEDRLPFMRLNIADVGVNAFQITLPRELCDLDNLDSFKLTDYRWTEVSELALQSPEDPIYRSGVVDVARKYLNLLSYREERLPICQNSTLNSRLRELFVLPVFKQTVWART</sequence>
<reference evidence="1 2" key="1">
    <citation type="journal article" date="2016" name="Nat. Commun.">
        <title>Thousands of microbial genomes shed light on interconnected biogeochemical processes in an aquifer system.</title>
        <authorList>
            <person name="Anantharaman K."/>
            <person name="Brown C.T."/>
            <person name="Hug L.A."/>
            <person name="Sharon I."/>
            <person name="Castelle C.J."/>
            <person name="Probst A.J."/>
            <person name="Thomas B.C."/>
            <person name="Singh A."/>
            <person name="Wilkins M.J."/>
            <person name="Karaoz U."/>
            <person name="Brodie E.L."/>
            <person name="Williams K.H."/>
            <person name="Hubbard S.S."/>
            <person name="Banfield J.F."/>
        </authorList>
    </citation>
    <scope>NUCLEOTIDE SEQUENCE [LARGE SCALE GENOMIC DNA]</scope>
</reference>